<dbReference type="AlphaFoldDB" id="A0A9D4BLE6"/>
<dbReference type="PANTHER" id="PTHR43918:SF4">
    <property type="entry name" value="CARBOXYLIC ESTER HYDROLASE"/>
    <property type="match status" value="1"/>
</dbReference>
<dbReference type="Gene3D" id="3.40.50.1820">
    <property type="entry name" value="alpha/beta hydrolase"/>
    <property type="match status" value="1"/>
</dbReference>
<feature type="domain" description="Carboxylesterase type B" evidence="4">
    <location>
        <begin position="19"/>
        <end position="210"/>
    </location>
</feature>
<comment type="similarity">
    <text evidence="1">Belongs to the type-B carboxylesterase/lipase family.</text>
</comment>
<dbReference type="InterPro" id="IPR002018">
    <property type="entry name" value="CarbesteraseB"/>
</dbReference>
<dbReference type="InterPro" id="IPR050654">
    <property type="entry name" value="AChE-related_enzymes"/>
</dbReference>
<dbReference type="SUPFAM" id="SSF53474">
    <property type="entry name" value="alpha/beta-Hydrolases"/>
    <property type="match status" value="1"/>
</dbReference>
<comment type="caution">
    <text evidence="5">The sequence shown here is derived from an EMBL/GenBank/DDBJ whole genome shotgun (WGS) entry which is preliminary data.</text>
</comment>
<organism evidence="5 6">
    <name type="scientific">Dreissena polymorpha</name>
    <name type="common">Zebra mussel</name>
    <name type="synonym">Mytilus polymorpha</name>
    <dbReference type="NCBI Taxonomy" id="45954"/>
    <lineage>
        <taxon>Eukaryota</taxon>
        <taxon>Metazoa</taxon>
        <taxon>Spiralia</taxon>
        <taxon>Lophotrochozoa</taxon>
        <taxon>Mollusca</taxon>
        <taxon>Bivalvia</taxon>
        <taxon>Autobranchia</taxon>
        <taxon>Heteroconchia</taxon>
        <taxon>Euheterodonta</taxon>
        <taxon>Imparidentia</taxon>
        <taxon>Neoheterodontei</taxon>
        <taxon>Myida</taxon>
        <taxon>Dreissenoidea</taxon>
        <taxon>Dreissenidae</taxon>
        <taxon>Dreissena</taxon>
    </lineage>
</organism>
<accession>A0A9D4BLE6</accession>
<gene>
    <name evidence="5" type="ORF">DPMN_074259</name>
</gene>
<evidence type="ECO:0000256" key="3">
    <source>
        <dbReference type="ARBA" id="ARBA00022801"/>
    </source>
</evidence>
<sequence>MYDQYDIPTNLDRFDGSMAIVDGYVVPEPPFEAFASGFKMDVPFLVGSAGQEMDGSKPPDDMGTWNKPDYERFVHQRLLTFSPHVADMALKLYPVTANTSARYQWASMVSDIRVNCGNNYLALVAARTLSSPVYRYVNTNRPSKPFGDGGGSIYPFHTHDVYAFFGSLNQYLSPLSASDTAFEQNMRNEVLSFVRTGHPKTAAWSSFPGSTGLISEVVRTVPEYHQPECEFFFANGLWPYSWRQ</sequence>
<dbReference type="Proteomes" id="UP000828390">
    <property type="component" value="Unassembled WGS sequence"/>
</dbReference>
<reference evidence="5" key="2">
    <citation type="submission" date="2020-11" db="EMBL/GenBank/DDBJ databases">
        <authorList>
            <person name="McCartney M.A."/>
            <person name="Auch B."/>
            <person name="Kono T."/>
            <person name="Mallez S."/>
            <person name="Becker A."/>
            <person name="Gohl D.M."/>
            <person name="Silverstein K.A.T."/>
            <person name="Koren S."/>
            <person name="Bechman K.B."/>
            <person name="Herman A."/>
            <person name="Abrahante J.E."/>
            <person name="Garbe J."/>
        </authorList>
    </citation>
    <scope>NUCLEOTIDE SEQUENCE</scope>
    <source>
        <strain evidence="5">Duluth1</strain>
        <tissue evidence="5">Whole animal</tissue>
    </source>
</reference>
<evidence type="ECO:0000259" key="4">
    <source>
        <dbReference type="Pfam" id="PF00135"/>
    </source>
</evidence>
<reference evidence="5" key="1">
    <citation type="journal article" date="2019" name="bioRxiv">
        <title>The Genome of the Zebra Mussel, Dreissena polymorpha: A Resource for Invasive Species Research.</title>
        <authorList>
            <person name="McCartney M.A."/>
            <person name="Auch B."/>
            <person name="Kono T."/>
            <person name="Mallez S."/>
            <person name="Zhang Y."/>
            <person name="Obille A."/>
            <person name="Becker A."/>
            <person name="Abrahante J.E."/>
            <person name="Garbe J."/>
            <person name="Badalamenti J.P."/>
            <person name="Herman A."/>
            <person name="Mangelson H."/>
            <person name="Liachko I."/>
            <person name="Sullivan S."/>
            <person name="Sone E.D."/>
            <person name="Koren S."/>
            <person name="Silverstein K.A.T."/>
            <person name="Beckman K.B."/>
            <person name="Gohl D.M."/>
        </authorList>
    </citation>
    <scope>NUCLEOTIDE SEQUENCE</scope>
    <source>
        <strain evidence="5">Duluth1</strain>
        <tissue evidence="5">Whole animal</tissue>
    </source>
</reference>
<evidence type="ECO:0000313" key="6">
    <source>
        <dbReference type="Proteomes" id="UP000828390"/>
    </source>
</evidence>
<evidence type="ECO:0000256" key="1">
    <source>
        <dbReference type="ARBA" id="ARBA00005964"/>
    </source>
</evidence>
<dbReference type="PANTHER" id="PTHR43918">
    <property type="entry name" value="ACETYLCHOLINESTERASE"/>
    <property type="match status" value="1"/>
</dbReference>
<proteinExistence type="inferred from homology"/>
<dbReference type="InterPro" id="IPR029058">
    <property type="entry name" value="AB_hydrolase_fold"/>
</dbReference>
<keyword evidence="6" id="KW-1185">Reference proteome</keyword>
<dbReference type="GO" id="GO:0052689">
    <property type="term" value="F:carboxylic ester hydrolase activity"/>
    <property type="evidence" value="ECO:0007669"/>
    <property type="project" value="UniProtKB-KW"/>
</dbReference>
<name>A0A9D4BLE6_DREPO</name>
<protein>
    <recommendedName>
        <fullName evidence="4">Carboxylesterase type B domain-containing protein</fullName>
    </recommendedName>
</protein>
<evidence type="ECO:0000313" key="5">
    <source>
        <dbReference type="EMBL" id="KAH3699303.1"/>
    </source>
</evidence>
<evidence type="ECO:0000256" key="2">
    <source>
        <dbReference type="ARBA" id="ARBA00022487"/>
    </source>
</evidence>
<dbReference type="EMBL" id="JAIWYP010000015">
    <property type="protein sequence ID" value="KAH3699303.1"/>
    <property type="molecule type" value="Genomic_DNA"/>
</dbReference>
<keyword evidence="3" id="KW-0378">Hydrolase</keyword>
<keyword evidence="2" id="KW-0719">Serine esterase</keyword>
<dbReference type="Pfam" id="PF00135">
    <property type="entry name" value="COesterase"/>
    <property type="match status" value="1"/>
</dbReference>